<accession>A0A0F9BRW6</accession>
<proteinExistence type="predicted"/>
<sequence length="166" mass="20350">MYDVPQYKPEIKLISNVDGVVGVYPDYDTFIDQIDYFFVECHVVTTFKDWPGRWVYYWKWGETYPKYIVRDKYDSVFSPTEILYDLRKKRRVTSKWSQHLAKKYDFIYRETPVPHTGKRNYSFHNWYKTPKTTQELRWNEAYKGYTRGKRRKGYLPTAWDDYPRGD</sequence>
<protein>
    <submittedName>
        <fullName evidence="1">Uncharacterized protein</fullName>
    </submittedName>
</protein>
<dbReference type="EMBL" id="LAZR01039591">
    <property type="protein sequence ID" value="KKL16617.1"/>
    <property type="molecule type" value="Genomic_DNA"/>
</dbReference>
<dbReference type="AlphaFoldDB" id="A0A0F9BRW6"/>
<evidence type="ECO:0000313" key="1">
    <source>
        <dbReference type="EMBL" id="KKL16617.1"/>
    </source>
</evidence>
<feature type="non-terminal residue" evidence="1">
    <location>
        <position position="166"/>
    </location>
</feature>
<gene>
    <name evidence="1" type="ORF">LCGC14_2493750</name>
</gene>
<comment type="caution">
    <text evidence="1">The sequence shown here is derived from an EMBL/GenBank/DDBJ whole genome shotgun (WGS) entry which is preliminary data.</text>
</comment>
<organism evidence="1">
    <name type="scientific">marine sediment metagenome</name>
    <dbReference type="NCBI Taxonomy" id="412755"/>
    <lineage>
        <taxon>unclassified sequences</taxon>
        <taxon>metagenomes</taxon>
        <taxon>ecological metagenomes</taxon>
    </lineage>
</organism>
<reference evidence="1" key="1">
    <citation type="journal article" date="2015" name="Nature">
        <title>Complex archaea that bridge the gap between prokaryotes and eukaryotes.</title>
        <authorList>
            <person name="Spang A."/>
            <person name="Saw J.H."/>
            <person name="Jorgensen S.L."/>
            <person name="Zaremba-Niedzwiedzka K."/>
            <person name="Martijn J."/>
            <person name="Lind A.E."/>
            <person name="van Eijk R."/>
            <person name="Schleper C."/>
            <person name="Guy L."/>
            <person name="Ettema T.J."/>
        </authorList>
    </citation>
    <scope>NUCLEOTIDE SEQUENCE</scope>
</reference>
<name>A0A0F9BRW6_9ZZZZ</name>